<comment type="catalytic activity">
    <reaction evidence="1 10">
        <text>Transfers a segment of a (1-&gt;4)-alpha-D-glucan to a new position in an acceptor, which may be glucose or a (1-&gt;4)-alpha-D-glucan.</text>
        <dbReference type="EC" id="2.4.1.25"/>
    </reaction>
</comment>
<dbReference type="AlphaFoldDB" id="A0A0F4L1D4"/>
<dbReference type="PATRIC" id="fig|1684.5.peg.129"/>
<proteinExistence type="inferred from homology"/>
<dbReference type="EMBL" id="JWMF01000003">
    <property type="protein sequence ID" value="KJY52043.1"/>
    <property type="molecule type" value="Genomic_DNA"/>
</dbReference>
<dbReference type="PANTHER" id="PTHR32438">
    <property type="entry name" value="4-ALPHA-GLUCANOTRANSFERASE DPE1, CHLOROPLASTIC/AMYLOPLASTIC"/>
    <property type="match status" value="1"/>
</dbReference>
<gene>
    <name evidence="12" type="primary">malQ1</name>
    <name evidence="12" type="ORF">JF70_01230</name>
</gene>
<name>A0A0F4L1D4_9BIFI</name>
<dbReference type="InterPro" id="IPR048458">
    <property type="entry name" value="MalQ_N"/>
</dbReference>
<evidence type="ECO:0000256" key="2">
    <source>
        <dbReference type="ARBA" id="ARBA00005684"/>
    </source>
</evidence>
<dbReference type="Gene3D" id="3.20.20.80">
    <property type="entry name" value="Glycosidases"/>
    <property type="match status" value="1"/>
</dbReference>
<dbReference type="EC" id="2.4.1.25" evidence="3 10"/>
<reference evidence="12 13" key="1">
    <citation type="submission" date="2014-12" db="EMBL/GenBank/DDBJ databases">
        <title>Comparative genomics of the lactic acid bacteria isolated from the honey bee gut.</title>
        <authorList>
            <person name="Ellegaard K.M."/>
            <person name="Tamarit D."/>
            <person name="Javelind E."/>
            <person name="Olofsson T."/>
            <person name="Andersson S.G."/>
            <person name="Vasquez A."/>
        </authorList>
    </citation>
    <scope>NUCLEOTIDE SEQUENCE [LARGE SCALE GENOMIC DNA]</scope>
    <source>
        <strain evidence="12 13">Bin7</strain>
    </source>
</reference>
<organism evidence="12 13">
    <name type="scientific">Bifidobacterium mellis</name>
    <dbReference type="NCBI Taxonomy" id="1293823"/>
    <lineage>
        <taxon>Bacteria</taxon>
        <taxon>Bacillati</taxon>
        <taxon>Actinomycetota</taxon>
        <taxon>Actinomycetes</taxon>
        <taxon>Bifidobacteriales</taxon>
        <taxon>Bifidobacteriaceae</taxon>
        <taxon>Bifidobacterium</taxon>
    </lineage>
</organism>
<evidence type="ECO:0000259" key="11">
    <source>
        <dbReference type="Pfam" id="PF21226"/>
    </source>
</evidence>
<keyword evidence="13" id="KW-1185">Reference proteome</keyword>
<feature type="domain" description="MalQ N-terminal beta-sandwich" evidence="11">
    <location>
        <begin position="78"/>
        <end position="162"/>
    </location>
</feature>
<evidence type="ECO:0000256" key="7">
    <source>
        <dbReference type="ARBA" id="ARBA00023277"/>
    </source>
</evidence>
<evidence type="ECO:0000256" key="5">
    <source>
        <dbReference type="ARBA" id="ARBA00022676"/>
    </source>
</evidence>
<dbReference type="GO" id="GO:0005975">
    <property type="term" value="P:carbohydrate metabolic process"/>
    <property type="evidence" value="ECO:0007669"/>
    <property type="project" value="InterPro"/>
</dbReference>
<evidence type="ECO:0000313" key="12">
    <source>
        <dbReference type="EMBL" id="KJY52043.1"/>
    </source>
</evidence>
<evidence type="ECO:0000256" key="8">
    <source>
        <dbReference type="ARBA" id="ARBA00031423"/>
    </source>
</evidence>
<dbReference type="InterPro" id="IPR003385">
    <property type="entry name" value="Glyco_hydro_77"/>
</dbReference>
<dbReference type="InterPro" id="IPR017853">
    <property type="entry name" value="GH"/>
</dbReference>
<dbReference type="NCBIfam" id="TIGR00217">
    <property type="entry name" value="malQ"/>
    <property type="match status" value="1"/>
</dbReference>
<accession>A0A0F4L1D4</accession>
<dbReference type="Proteomes" id="UP000033567">
    <property type="component" value="Unassembled WGS sequence"/>
</dbReference>
<dbReference type="Pfam" id="PF21226">
    <property type="entry name" value="MalQ_N"/>
    <property type="match status" value="1"/>
</dbReference>
<evidence type="ECO:0000256" key="6">
    <source>
        <dbReference type="ARBA" id="ARBA00022679"/>
    </source>
</evidence>
<evidence type="ECO:0000256" key="1">
    <source>
        <dbReference type="ARBA" id="ARBA00000439"/>
    </source>
</evidence>
<dbReference type="GO" id="GO:0004134">
    <property type="term" value="F:4-alpha-glucanotransferase activity"/>
    <property type="evidence" value="ECO:0007669"/>
    <property type="project" value="UniProtKB-EC"/>
</dbReference>
<evidence type="ECO:0000256" key="9">
    <source>
        <dbReference type="ARBA" id="ARBA00031501"/>
    </source>
</evidence>
<comment type="caution">
    <text evidence="12">The sequence shown here is derived from an EMBL/GenBank/DDBJ whole genome shotgun (WGS) entry which is preliminary data.</text>
</comment>
<comment type="similarity">
    <text evidence="2 10">Belongs to the disproportionating enzyme family.</text>
</comment>
<evidence type="ECO:0000313" key="13">
    <source>
        <dbReference type="Proteomes" id="UP000033567"/>
    </source>
</evidence>
<dbReference type="RefSeq" id="WP_045934911.1">
    <property type="nucleotide sequence ID" value="NZ_KQ033885.1"/>
</dbReference>
<keyword evidence="7 10" id="KW-0119">Carbohydrate metabolism</keyword>
<evidence type="ECO:0000256" key="10">
    <source>
        <dbReference type="RuleBase" id="RU361207"/>
    </source>
</evidence>
<protein>
    <recommendedName>
        <fullName evidence="4 10">4-alpha-glucanotransferase</fullName>
        <ecNumber evidence="3 10">2.4.1.25</ecNumber>
    </recommendedName>
    <alternativeName>
        <fullName evidence="8 10">Amylomaltase</fullName>
    </alternativeName>
    <alternativeName>
        <fullName evidence="9 10">Disproportionating enzyme</fullName>
    </alternativeName>
</protein>
<dbReference type="SUPFAM" id="SSF51445">
    <property type="entry name" value="(Trans)glycosidases"/>
    <property type="match status" value="1"/>
</dbReference>
<keyword evidence="5 10" id="KW-0328">Glycosyltransferase</keyword>
<sequence length="716" mass="78778">MSAKAVQSLPDTTGALARLAALCGVAAEYEDQQGELQHIDDDVLVRVLGAMGVPAKDDAQIGLSLKRILREQNEQLCPPTIVQTVGNAVRVPLRASAGSVRVSLRLEDGTDQSSSLAIASGGGPDDGRPLFLVLDGRIPIGYHKLTVSDGVRSAVSTVIAAPGHIDLPAAVAEHPRWGWMVQLYSVRSPQSWGVGDFGDLRRLLVDAADKTKADFMLINPIHAAEPVPPMTPSPYFPSSRVFINPLYIRPELIDEYQNLPPRDKQRIHTLLKQVSMDDADPDVIDRDHSWKCKEAALRIIYDEGELSQERAGQLEQFIDSGGAELKDFALWCLAYQCWGRPDSGSDSWFHRFGPDSIAVRNLLQEHHDDFDFYVWMQWVADQQLDRAQRAARDAGMAIGLMEDMAVGVNPLGADVWTHPESYASGATVGAPPDAFNQQGQNWMQPPLDPMSLQRTGFSAYRQLVHAMFAHCGAVRIDHALGLFRLWWIPDGLPASKGAYVSYDQDAMLAVWAIEATRSGGMVIGEDLGVVPRYASQALAERGILGTVIEWFEQQDGRFTDPAQYRQCALAAVTTHDLPPTAGYLRYEHVRLREKLHLLNTSPASFEHTAKQEHAAMLHFLQDHGWLDKAAADDEDGHMQEIVQAMHRAIAESPCLLKVAALVDGVGEARSQNQPGTVDEYPNWRVPLADEHGQAVSADKVFDMARVRALAGIMQKG</sequence>
<evidence type="ECO:0000256" key="4">
    <source>
        <dbReference type="ARBA" id="ARBA00020295"/>
    </source>
</evidence>
<dbReference type="PANTHER" id="PTHR32438:SF5">
    <property type="entry name" value="4-ALPHA-GLUCANOTRANSFERASE DPE1, CHLOROPLASTIC_AMYLOPLASTIC"/>
    <property type="match status" value="1"/>
</dbReference>
<dbReference type="Pfam" id="PF02446">
    <property type="entry name" value="Glyco_hydro_77"/>
    <property type="match status" value="1"/>
</dbReference>
<evidence type="ECO:0000256" key="3">
    <source>
        <dbReference type="ARBA" id="ARBA00012560"/>
    </source>
</evidence>
<keyword evidence="6 10" id="KW-0808">Transferase</keyword>